<gene>
    <name evidence="1" type="ORF">PORY_001830</name>
</gene>
<protein>
    <submittedName>
        <fullName evidence="1">Uncharacterized protein</fullName>
    </submittedName>
</protein>
<evidence type="ECO:0000313" key="2">
    <source>
        <dbReference type="Proteomes" id="UP000768646"/>
    </source>
</evidence>
<dbReference type="EMBL" id="JABTEG010000006">
    <property type="protein sequence ID" value="KAG4304777.1"/>
    <property type="molecule type" value="Genomic_DNA"/>
</dbReference>
<proteinExistence type="predicted"/>
<accession>A0ACB7CCH8</accession>
<comment type="caution">
    <text evidence="1">The sequence shown here is derived from an EMBL/GenBank/DDBJ whole genome shotgun (WGS) entry which is preliminary data.</text>
</comment>
<dbReference type="Proteomes" id="UP000768646">
    <property type="component" value="Unassembled WGS sequence"/>
</dbReference>
<reference evidence="1 2" key="1">
    <citation type="journal article" date="2021" name="Commun. Biol.">
        <title>Genomic insights into the host specific adaptation of the Pneumocystis genus.</title>
        <authorList>
            <person name="Cisse O.H."/>
            <person name="Ma L."/>
            <person name="Dekker J.P."/>
            <person name="Khil P.P."/>
            <person name="Youn J.-H."/>
            <person name="Brenchley J.M."/>
            <person name="Blair R."/>
            <person name="Pahar B."/>
            <person name="Chabe M."/>
            <person name="Van Rompay K.K.A."/>
            <person name="Keesler R."/>
            <person name="Sukura A."/>
            <person name="Hirsch V."/>
            <person name="Kutty G."/>
            <person name="Liu Y."/>
            <person name="Peng L."/>
            <person name="Chen J."/>
            <person name="Song J."/>
            <person name="Weissenbacher-Lang C."/>
            <person name="Xu J."/>
            <person name="Upham N.S."/>
            <person name="Stajich J.E."/>
            <person name="Cuomo C.A."/>
            <person name="Cushion M.T."/>
            <person name="Kovacs J.A."/>
        </authorList>
    </citation>
    <scope>NUCLEOTIDE SEQUENCE [LARGE SCALE GENOMIC DNA]</scope>
    <source>
        <strain evidence="1 2">RABM</strain>
    </source>
</reference>
<keyword evidence="2" id="KW-1185">Reference proteome</keyword>
<sequence length="424" mass="45935">MRKLIGFALALASGCFIGASFVIKKKGLLDTTCKKGLVAGQGHAYLKNGVWWTGMMMCALAVGEVLNFVAYAFASIKKLGAILVTPLGAMSIVVSAIGSSLFLKERLSFVGKVGCAFCMIGVCIIVINAPEQQSVHTIQEVMKCIVSRLFLSYAFTVFFICGIIALWIAPLWGNKSIFVYISIPSLIGGITVVCTQGFGVSVVSAISGVPNQWNHWFLYVLGLCVVFMIFIEINYLNKALNIFNTAIVTPVYFTYFTTCTIISTAVLYRGFHGTPIAVATVFLGFLIIVGGVLLLQFSIGADNTSDTEMLSADLSNVQKAADAEIDADILDPGPAAVRGTFTFKQVDRKFSQSSSSNFMKRISYSSADFQKFSSATYCTFLSENSLEQEKAKKNELKKKTINFIESTDTEKGVSSAAKNTIAFL</sequence>
<name>A0ACB7CCH8_9ASCO</name>
<evidence type="ECO:0000313" key="1">
    <source>
        <dbReference type="EMBL" id="KAG4304777.1"/>
    </source>
</evidence>
<organism evidence="1 2">
    <name type="scientific">Pneumocystis oryctolagi</name>
    <dbReference type="NCBI Taxonomy" id="42067"/>
    <lineage>
        <taxon>Eukaryota</taxon>
        <taxon>Fungi</taxon>
        <taxon>Dikarya</taxon>
        <taxon>Ascomycota</taxon>
        <taxon>Taphrinomycotina</taxon>
        <taxon>Pneumocystomycetes</taxon>
        <taxon>Pneumocystaceae</taxon>
        <taxon>Pneumocystis</taxon>
    </lineage>
</organism>